<dbReference type="eggNOG" id="KOG4025">
    <property type="taxonomic scope" value="Eukaryota"/>
</dbReference>
<dbReference type="InParanoid" id="T1G6T4"/>
<evidence type="ECO:0000256" key="4">
    <source>
        <dbReference type="ARBA" id="ARBA00022475"/>
    </source>
</evidence>
<dbReference type="Pfam" id="PF06840">
    <property type="entry name" value="PDC10_C"/>
    <property type="match status" value="1"/>
</dbReference>
<evidence type="ECO:0000256" key="1">
    <source>
        <dbReference type="ARBA" id="ARBA00004202"/>
    </source>
</evidence>
<dbReference type="EnsemblMetazoa" id="HelroT87639">
    <property type="protein sequence ID" value="HelroP87639"/>
    <property type="gene ID" value="HelroG87639"/>
</dbReference>
<gene>
    <name evidence="9" type="primary">20216781</name>
    <name evidence="8" type="ORF">HELRODRAFT_87639</name>
</gene>
<dbReference type="Pfam" id="PF20929">
    <property type="entry name" value="PDCD10_N"/>
    <property type="match status" value="1"/>
</dbReference>
<dbReference type="KEGG" id="hro:HELRODRAFT_87639"/>
<dbReference type="OMA" id="YQCLYSG"/>
<name>T1G6T4_HELRO</name>
<dbReference type="CTD" id="20216781"/>
<dbReference type="EMBL" id="AMQM01007118">
    <property type="status" value="NOT_ANNOTATED_CDS"/>
    <property type="molecule type" value="Genomic_DNA"/>
</dbReference>
<evidence type="ECO:0000259" key="7">
    <source>
        <dbReference type="Pfam" id="PF20929"/>
    </source>
</evidence>
<dbReference type="RefSeq" id="XP_009027086.1">
    <property type="nucleotide sequence ID" value="XM_009028838.1"/>
</dbReference>
<evidence type="ECO:0000256" key="3">
    <source>
        <dbReference type="ARBA" id="ARBA00009181"/>
    </source>
</evidence>
<dbReference type="EMBL" id="AMQM01007119">
    <property type="status" value="NOT_ANNOTATED_CDS"/>
    <property type="molecule type" value="Genomic_DNA"/>
</dbReference>
<dbReference type="STRING" id="6412.T1G6T4"/>
<proteinExistence type="inferred from homology"/>
<comment type="similarity">
    <text evidence="3">Belongs to the PDCD10 family.</text>
</comment>
<keyword evidence="6" id="KW-0472">Membrane</keyword>
<dbReference type="OrthoDB" id="6017654at2759"/>
<keyword evidence="10" id="KW-1185">Reference proteome</keyword>
<organism evidence="9 10">
    <name type="scientific">Helobdella robusta</name>
    <name type="common">Californian leech</name>
    <dbReference type="NCBI Taxonomy" id="6412"/>
    <lineage>
        <taxon>Eukaryota</taxon>
        <taxon>Metazoa</taxon>
        <taxon>Spiralia</taxon>
        <taxon>Lophotrochozoa</taxon>
        <taxon>Annelida</taxon>
        <taxon>Clitellata</taxon>
        <taxon>Hirudinea</taxon>
        <taxon>Rhynchobdellida</taxon>
        <taxon>Glossiphoniidae</taxon>
        <taxon>Helobdella</taxon>
    </lineage>
</organism>
<evidence type="ECO:0000313" key="10">
    <source>
        <dbReference type="Proteomes" id="UP000015101"/>
    </source>
</evidence>
<evidence type="ECO:0000256" key="6">
    <source>
        <dbReference type="ARBA" id="ARBA00023136"/>
    </source>
</evidence>
<dbReference type="FunCoup" id="T1G6T4">
    <property type="interactions" value="1098"/>
</dbReference>
<accession>T1G6T4</accession>
<dbReference type="HOGENOM" id="CLU_083906_1_0_1"/>
<dbReference type="Gene3D" id="1.20.120.1950">
    <property type="match status" value="1"/>
</dbReference>
<dbReference type="InterPro" id="IPR009652">
    <property type="entry name" value="PDCD10"/>
</dbReference>
<dbReference type="Proteomes" id="UP000015101">
    <property type="component" value="Unassembled WGS sequence"/>
</dbReference>
<dbReference type="PANTHER" id="PTHR13250">
    <property type="entry name" value="TF-1 CELL APOPTOSIS RELATED PROTEIN-15"/>
    <property type="match status" value="1"/>
</dbReference>
<sequence length="209" mass="24085">MTMGNEEELFSSMALPVVVRPILDKMEKKNAVAANALKSGFAKVESAHPGFTYQLIKSILKKAEVDNQVDMCECLLRIEGSNNSNEFLVDRVEEPIQLLNERSTNLKKILSRIPDEIYDRKKFLETIKEIASAIRLLLDSVNSIFSYISEQYRQVLDIRKKEFVKYSRNFSNTLKDFFRDSEKQNVFLSANHLVNQSNLLMRTIKEALV</sequence>
<evidence type="ECO:0000313" key="8">
    <source>
        <dbReference type="EMBL" id="ESN94827.1"/>
    </source>
</evidence>
<evidence type="ECO:0000313" key="9">
    <source>
        <dbReference type="EnsemblMetazoa" id="HelroP87639"/>
    </source>
</evidence>
<dbReference type="InterPro" id="IPR048288">
    <property type="entry name" value="PDCD10_N"/>
</dbReference>
<dbReference type="InterPro" id="IPR053750">
    <property type="entry name" value="PDCD10_Homolog"/>
</dbReference>
<feature type="domain" description="Programmed cell death protein 10 dimerisation" evidence="7">
    <location>
        <begin position="8"/>
        <end position="65"/>
    </location>
</feature>
<dbReference type="GeneID" id="20216781"/>
<dbReference type="GO" id="GO:0019901">
    <property type="term" value="F:protein kinase binding"/>
    <property type="evidence" value="ECO:0000318"/>
    <property type="project" value="GO_Central"/>
</dbReference>
<dbReference type="AlphaFoldDB" id="T1G6T4"/>
<comment type="subcellular location">
    <subcellularLocation>
        <location evidence="1">Cell membrane</location>
        <topology evidence="1">Peripheral membrane protein</topology>
    </subcellularLocation>
    <subcellularLocation>
        <location evidence="2">Cytoplasm</location>
    </subcellularLocation>
</comment>
<evidence type="ECO:0000256" key="5">
    <source>
        <dbReference type="ARBA" id="ARBA00022490"/>
    </source>
</evidence>
<dbReference type="GO" id="GO:0090168">
    <property type="term" value="P:Golgi reassembly"/>
    <property type="evidence" value="ECO:0000318"/>
    <property type="project" value="GO_Central"/>
</dbReference>
<dbReference type="GO" id="GO:0005886">
    <property type="term" value="C:plasma membrane"/>
    <property type="evidence" value="ECO:0007669"/>
    <property type="project" value="UniProtKB-SubCell"/>
</dbReference>
<dbReference type="GO" id="GO:0090443">
    <property type="term" value="C:FAR/SIN/STRIPAK complex"/>
    <property type="evidence" value="ECO:0000318"/>
    <property type="project" value="GO_Central"/>
</dbReference>
<reference evidence="9" key="3">
    <citation type="submission" date="2015-06" db="UniProtKB">
        <authorList>
            <consortium name="EnsemblMetazoa"/>
        </authorList>
    </citation>
    <scope>IDENTIFICATION</scope>
</reference>
<keyword evidence="5" id="KW-0963">Cytoplasm</keyword>
<protein>
    <recommendedName>
        <fullName evidence="7">Programmed cell death protein 10 dimerisation domain-containing protein</fullName>
    </recommendedName>
</protein>
<reference evidence="10" key="1">
    <citation type="submission" date="2012-12" db="EMBL/GenBank/DDBJ databases">
        <authorList>
            <person name="Hellsten U."/>
            <person name="Grimwood J."/>
            <person name="Chapman J.A."/>
            <person name="Shapiro H."/>
            <person name="Aerts A."/>
            <person name="Otillar R.P."/>
            <person name="Terry A.Y."/>
            <person name="Boore J.L."/>
            <person name="Simakov O."/>
            <person name="Marletaz F."/>
            <person name="Cho S.-J."/>
            <person name="Edsinger-Gonzales E."/>
            <person name="Havlak P."/>
            <person name="Kuo D.-H."/>
            <person name="Larsson T."/>
            <person name="Lv J."/>
            <person name="Arendt D."/>
            <person name="Savage R."/>
            <person name="Osoegawa K."/>
            <person name="de Jong P."/>
            <person name="Lindberg D.R."/>
            <person name="Seaver E.C."/>
            <person name="Weisblat D.A."/>
            <person name="Putnam N.H."/>
            <person name="Grigoriev I.V."/>
            <person name="Rokhsar D.S."/>
        </authorList>
    </citation>
    <scope>NUCLEOTIDE SEQUENCE</scope>
</reference>
<keyword evidence="4" id="KW-1003">Cell membrane</keyword>
<evidence type="ECO:0000256" key="2">
    <source>
        <dbReference type="ARBA" id="ARBA00004496"/>
    </source>
</evidence>
<dbReference type="GO" id="GO:0005737">
    <property type="term" value="C:cytoplasm"/>
    <property type="evidence" value="ECO:0007669"/>
    <property type="project" value="UniProtKB-SubCell"/>
</dbReference>
<dbReference type="PANTHER" id="PTHR13250:SF1">
    <property type="entry name" value="PROGRAMMED CELL DEATH PROTEIN 10"/>
    <property type="match status" value="1"/>
</dbReference>
<reference evidence="8 10" key="2">
    <citation type="journal article" date="2013" name="Nature">
        <title>Insights into bilaterian evolution from three spiralian genomes.</title>
        <authorList>
            <person name="Simakov O."/>
            <person name="Marletaz F."/>
            <person name="Cho S.J."/>
            <person name="Edsinger-Gonzales E."/>
            <person name="Havlak P."/>
            <person name="Hellsten U."/>
            <person name="Kuo D.H."/>
            <person name="Larsson T."/>
            <person name="Lv J."/>
            <person name="Arendt D."/>
            <person name="Savage R."/>
            <person name="Osoegawa K."/>
            <person name="de Jong P."/>
            <person name="Grimwood J."/>
            <person name="Chapman J.A."/>
            <person name="Shapiro H."/>
            <person name="Aerts A."/>
            <person name="Otillar R.P."/>
            <person name="Terry A.Y."/>
            <person name="Boore J.L."/>
            <person name="Grigoriev I.V."/>
            <person name="Lindberg D.R."/>
            <person name="Seaver E.C."/>
            <person name="Weisblat D.A."/>
            <person name="Putnam N.H."/>
            <person name="Rokhsar D.S."/>
        </authorList>
    </citation>
    <scope>NUCLEOTIDE SEQUENCE</scope>
</reference>
<dbReference type="EMBL" id="KB097563">
    <property type="protein sequence ID" value="ESN94827.1"/>
    <property type="molecule type" value="Genomic_DNA"/>
</dbReference>